<dbReference type="PROSITE" id="PS00936">
    <property type="entry name" value="RIBOSOMAL_L35"/>
    <property type="match status" value="1"/>
</dbReference>
<dbReference type="AlphaFoldDB" id="A0A419V742"/>
<dbReference type="Pfam" id="PF01632">
    <property type="entry name" value="Ribosomal_L35p"/>
    <property type="match status" value="1"/>
</dbReference>
<dbReference type="GO" id="GO:0022625">
    <property type="term" value="C:cytosolic large ribosomal subunit"/>
    <property type="evidence" value="ECO:0007669"/>
    <property type="project" value="TreeGrafter"/>
</dbReference>
<keyword evidence="3 5" id="KW-0687">Ribonucleoprotein</keyword>
<proteinExistence type="inferred from homology"/>
<organism evidence="8 9">
    <name type="scientific">Sinobaca qinghaiensis</name>
    <dbReference type="NCBI Taxonomy" id="342944"/>
    <lineage>
        <taxon>Bacteria</taxon>
        <taxon>Bacillati</taxon>
        <taxon>Bacillota</taxon>
        <taxon>Bacilli</taxon>
        <taxon>Bacillales</taxon>
        <taxon>Sporolactobacillaceae</taxon>
        <taxon>Sinobaca</taxon>
    </lineage>
</organism>
<dbReference type="InterPro" id="IPR001706">
    <property type="entry name" value="Ribosomal_bL35"/>
</dbReference>
<feature type="region of interest" description="Disordered" evidence="7">
    <location>
        <begin position="1"/>
        <end position="63"/>
    </location>
</feature>
<dbReference type="NCBIfam" id="TIGR00001">
    <property type="entry name" value="rpmI_bact"/>
    <property type="match status" value="1"/>
</dbReference>
<dbReference type="HAMAP" id="MF_00514">
    <property type="entry name" value="Ribosomal_bL35"/>
    <property type="match status" value="1"/>
</dbReference>
<dbReference type="InterPro" id="IPR037229">
    <property type="entry name" value="Ribosomal_bL35_sf"/>
</dbReference>
<evidence type="ECO:0000256" key="2">
    <source>
        <dbReference type="ARBA" id="ARBA00022980"/>
    </source>
</evidence>
<comment type="similarity">
    <text evidence="1 5 6">Belongs to the bacterial ribosomal protein bL35 family.</text>
</comment>
<dbReference type="EMBL" id="RAPK01000007">
    <property type="protein sequence ID" value="RKD75726.1"/>
    <property type="molecule type" value="Genomic_DNA"/>
</dbReference>
<accession>A0A419V742</accession>
<evidence type="ECO:0000256" key="6">
    <source>
        <dbReference type="RuleBase" id="RU000568"/>
    </source>
</evidence>
<dbReference type="InterPro" id="IPR021137">
    <property type="entry name" value="Ribosomal_bL35-like"/>
</dbReference>
<gene>
    <name evidence="5" type="primary">rpmI</name>
    <name evidence="8" type="ORF">ATL39_1428</name>
</gene>
<feature type="compositionally biased region" description="Basic residues" evidence="7">
    <location>
        <begin position="1"/>
        <end position="16"/>
    </location>
</feature>
<protein>
    <recommendedName>
        <fullName evidence="4 5">Large ribosomal subunit protein bL35</fullName>
    </recommendedName>
</protein>
<dbReference type="GO" id="GO:0006412">
    <property type="term" value="P:translation"/>
    <property type="evidence" value="ECO:0007669"/>
    <property type="project" value="UniProtKB-UniRule"/>
</dbReference>
<evidence type="ECO:0000256" key="7">
    <source>
        <dbReference type="SAM" id="MobiDB-lite"/>
    </source>
</evidence>
<keyword evidence="9" id="KW-1185">Reference proteome</keyword>
<dbReference type="PRINTS" id="PR00064">
    <property type="entry name" value="RIBOSOMALL35"/>
</dbReference>
<sequence length="63" mass="7369">MPKMKTHRGAAKRFKKTGSGQLKRGHAYTSHMFRNKSEKQKRRLSKQGLVHPTDQKRIQQLLP</sequence>
<dbReference type="Gene3D" id="4.10.410.60">
    <property type="match status" value="1"/>
</dbReference>
<dbReference type="OrthoDB" id="47476at2"/>
<reference evidence="8 9" key="1">
    <citation type="submission" date="2018-09" db="EMBL/GenBank/DDBJ databases">
        <title>Genomic Encyclopedia of Archaeal and Bacterial Type Strains, Phase II (KMG-II): from individual species to whole genera.</title>
        <authorList>
            <person name="Goeker M."/>
        </authorList>
    </citation>
    <scope>NUCLEOTIDE SEQUENCE [LARGE SCALE GENOMIC DNA]</scope>
    <source>
        <strain evidence="8 9">DSM 17008</strain>
    </source>
</reference>
<evidence type="ECO:0000256" key="5">
    <source>
        <dbReference type="HAMAP-Rule" id="MF_00514"/>
    </source>
</evidence>
<evidence type="ECO:0000256" key="3">
    <source>
        <dbReference type="ARBA" id="ARBA00023274"/>
    </source>
</evidence>
<dbReference type="RefSeq" id="WP_120192585.1">
    <property type="nucleotide sequence ID" value="NZ_RAPK01000007.1"/>
</dbReference>
<dbReference type="SUPFAM" id="SSF143034">
    <property type="entry name" value="L35p-like"/>
    <property type="match status" value="1"/>
</dbReference>
<dbReference type="FunFam" id="4.10.410.60:FF:000001">
    <property type="entry name" value="50S ribosomal protein L35"/>
    <property type="match status" value="1"/>
</dbReference>
<evidence type="ECO:0000313" key="9">
    <source>
        <dbReference type="Proteomes" id="UP000285120"/>
    </source>
</evidence>
<name>A0A419V742_9BACL</name>
<dbReference type="Proteomes" id="UP000285120">
    <property type="component" value="Unassembled WGS sequence"/>
</dbReference>
<dbReference type="GO" id="GO:0003735">
    <property type="term" value="F:structural constituent of ribosome"/>
    <property type="evidence" value="ECO:0007669"/>
    <property type="project" value="InterPro"/>
</dbReference>
<comment type="caution">
    <text evidence="8">The sequence shown here is derived from an EMBL/GenBank/DDBJ whole genome shotgun (WGS) entry which is preliminary data.</text>
</comment>
<keyword evidence="2 5" id="KW-0689">Ribosomal protein</keyword>
<evidence type="ECO:0000256" key="4">
    <source>
        <dbReference type="ARBA" id="ARBA00071664"/>
    </source>
</evidence>
<dbReference type="PANTHER" id="PTHR33343">
    <property type="entry name" value="54S RIBOSOMAL PROTEIN BL35M"/>
    <property type="match status" value="1"/>
</dbReference>
<dbReference type="PANTHER" id="PTHR33343:SF1">
    <property type="entry name" value="LARGE RIBOSOMAL SUBUNIT PROTEIN BL35M"/>
    <property type="match status" value="1"/>
</dbReference>
<evidence type="ECO:0000313" key="8">
    <source>
        <dbReference type="EMBL" id="RKD75726.1"/>
    </source>
</evidence>
<evidence type="ECO:0000256" key="1">
    <source>
        <dbReference type="ARBA" id="ARBA00006598"/>
    </source>
</evidence>
<dbReference type="InterPro" id="IPR018265">
    <property type="entry name" value="Ribosomal_bL35_CS"/>
</dbReference>